<protein>
    <submittedName>
        <fullName evidence="2">Glycosyltransferase</fullName>
    </submittedName>
</protein>
<proteinExistence type="predicted"/>
<dbReference type="Proteomes" id="UP000214975">
    <property type="component" value="Chromosome"/>
</dbReference>
<name>A0A223I1G9_THETR</name>
<dbReference type="InterPro" id="IPR029044">
    <property type="entry name" value="Nucleotide-diphossugar_trans"/>
</dbReference>
<dbReference type="Gene3D" id="3.90.550.10">
    <property type="entry name" value="Spore Coat Polysaccharide Biosynthesis Protein SpsA, Chain A"/>
    <property type="match status" value="1"/>
</dbReference>
<evidence type="ECO:0000259" key="1">
    <source>
        <dbReference type="Pfam" id="PF00535"/>
    </source>
</evidence>
<dbReference type="AlphaFoldDB" id="A0A223I1G9"/>
<dbReference type="SUPFAM" id="SSF53448">
    <property type="entry name" value="Nucleotide-diphospho-sugar transferases"/>
    <property type="match status" value="1"/>
</dbReference>
<dbReference type="PANTHER" id="PTHR22916">
    <property type="entry name" value="GLYCOSYLTRANSFERASE"/>
    <property type="match status" value="1"/>
</dbReference>
<evidence type="ECO:0000313" key="2">
    <source>
        <dbReference type="EMBL" id="AST58539.1"/>
    </source>
</evidence>
<dbReference type="EMBL" id="CP016893">
    <property type="protein sequence ID" value="AST58539.1"/>
    <property type="molecule type" value="Genomic_DNA"/>
</dbReference>
<gene>
    <name evidence="2" type="ORF">Thert_02699</name>
</gene>
<organism evidence="2 3">
    <name type="scientific">Thermoanaerobacterium thermosaccharolyticum</name>
    <name type="common">Clostridium thermosaccharolyticum</name>
    <dbReference type="NCBI Taxonomy" id="1517"/>
    <lineage>
        <taxon>Bacteria</taxon>
        <taxon>Bacillati</taxon>
        <taxon>Bacillota</taxon>
        <taxon>Clostridia</taxon>
        <taxon>Thermoanaerobacterales</taxon>
        <taxon>Thermoanaerobacteraceae</taxon>
        <taxon>Thermoanaerobacterium</taxon>
    </lineage>
</organism>
<evidence type="ECO:0000313" key="3">
    <source>
        <dbReference type="Proteomes" id="UP000214975"/>
    </source>
</evidence>
<dbReference type="PANTHER" id="PTHR22916:SF3">
    <property type="entry name" value="UDP-GLCNAC:BETAGAL BETA-1,3-N-ACETYLGLUCOSAMINYLTRANSFERASE-LIKE PROTEIN 1"/>
    <property type="match status" value="1"/>
</dbReference>
<reference evidence="2 3" key="1">
    <citation type="submission" date="2016-08" db="EMBL/GenBank/DDBJ databases">
        <title>A novel genetic cassette of butanologenic Thermoanaerobacterium thermosaccharolyticum that directly convert cellulose to butanol.</title>
        <authorList>
            <person name="Li T."/>
            <person name="He J."/>
        </authorList>
    </citation>
    <scope>NUCLEOTIDE SEQUENCE [LARGE SCALE GENOMIC DNA]</scope>
    <source>
        <strain evidence="2 3">TG57</strain>
    </source>
</reference>
<dbReference type="GO" id="GO:0016758">
    <property type="term" value="F:hexosyltransferase activity"/>
    <property type="evidence" value="ECO:0007669"/>
    <property type="project" value="UniProtKB-ARBA"/>
</dbReference>
<dbReference type="InterPro" id="IPR001173">
    <property type="entry name" value="Glyco_trans_2-like"/>
</dbReference>
<dbReference type="Pfam" id="PF00535">
    <property type="entry name" value="Glycos_transf_2"/>
    <property type="match status" value="1"/>
</dbReference>
<feature type="domain" description="Glycosyltransferase 2-like" evidence="1">
    <location>
        <begin position="3"/>
        <end position="157"/>
    </location>
</feature>
<accession>A0A223I1G9</accession>
<keyword evidence="2" id="KW-0808">Transferase</keyword>
<sequence length="257" mass="30695">MGVYNGCQYLKKSIESIINQTYKDWEFIICDDCSEDNTIEIISEYLKKDDRIKLIKNDRNLGLAATLNRCLNYVNGDYIARQDADDISMPNRLEEETHFLNKNKEYSLVGSSVYLIDENDNIYGYNNLKREPTKFDLIKGPTFVHPTIMVRRELFAKLYGYANWALRVEDYELWMRMYAAGYKGYNIETPLLKYRVSKNDYSKRRFKYRLIETKVRYIGYKNLDLPLWSYLYTLKPIVAGIIPKKIMYQYHKKKFRI</sequence>